<evidence type="ECO:0000313" key="9">
    <source>
        <dbReference type="Proteomes" id="UP000237889"/>
    </source>
</evidence>
<organism evidence="8 9">
    <name type="scientific">Phreatobacter cathodiphilus</name>
    <dbReference type="NCBI Taxonomy" id="1868589"/>
    <lineage>
        <taxon>Bacteria</taxon>
        <taxon>Pseudomonadati</taxon>
        <taxon>Pseudomonadota</taxon>
        <taxon>Alphaproteobacteria</taxon>
        <taxon>Hyphomicrobiales</taxon>
        <taxon>Phreatobacteraceae</taxon>
        <taxon>Phreatobacter</taxon>
    </lineage>
</organism>
<evidence type="ECO:0000256" key="1">
    <source>
        <dbReference type="ARBA" id="ARBA00022485"/>
    </source>
</evidence>
<comment type="catalytic activity">
    <reaction evidence="6">
        <text>glycolate + A = glyoxylate + AH2</text>
        <dbReference type="Rhea" id="RHEA:21264"/>
        <dbReference type="ChEBI" id="CHEBI:13193"/>
        <dbReference type="ChEBI" id="CHEBI:17499"/>
        <dbReference type="ChEBI" id="CHEBI:29805"/>
        <dbReference type="ChEBI" id="CHEBI:36655"/>
        <dbReference type="EC" id="1.1.99.14"/>
    </reaction>
</comment>
<dbReference type="Proteomes" id="UP000237889">
    <property type="component" value="Chromosome"/>
</dbReference>
<dbReference type="PANTHER" id="PTHR32479:SF17">
    <property type="entry name" value="GLYCOLATE OXIDASE IRON-SULFUR SUBUNIT"/>
    <property type="match status" value="1"/>
</dbReference>
<comment type="cofactor">
    <cofactor evidence="6">
        <name>[4Fe-4S] cluster</name>
        <dbReference type="ChEBI" id="CHEBI:49883"/>
    </cofactor>
    <text evidence="6">Binds 2 [4Fe-4S] clusters.</text>
</comment>
<dbReference type="InterPro" id="IPR012257">
    <property type="entry name" value="Glc_ox_4Fe-4S"/>
</dbReference>
<proteinExistence type="predicted"/>
<dbReference type="SUPFAM" id="SSF54862">
    <property type="entry name" value="4Fe-4S ferredoxins"/>
    <property type="match status" value="1"/>
</dbReference>
<evidence type="ECO:0000256" key="5">
    <source>
        <dbReference type="ARBA" id="ARBA00023014"/>
    </source>
</evidence>
<evidence type="ECO:0000256" key="4">
    <source>
        <dbReference type="ARBA" id="ARBA00023004"/>
    </source>
</evidence>
<keyword evidence="9" id="KW-1185">Reference proteome</keyword>
<dbReference type="KEGG" id="phr:C6569_21440"/>
<sequence length="474" mass="51493">MQTNFSLAQLADPAIATSEKILRTCVHCGFCTATCPTYQLLGDELDSPRGRIYLMKEMFETGQPATEEVVKHVDRCLSCLSCMTTCPSGVHYMHLVDHARAHIEKTYERPWQDRLMRAVLANILPYPRRFRLALAGGFLAKKALSVVSVLRWKGRAAVAVSRRTIGPLAGRVGLMKRTRAMIGLSPDRLPARSHLDRGGVHAAEGPRRGRVVLLQGCAQPVLQPSINEATVRLLTRLGVEVAFAKGEGCCGALVHHMGREDQSHAQAKRTIDAWIAEMDGEGLDAIVITASGCGTTIKDYGFMFRNDPAYAEKAARVSALAKDVTEYLTTLGLPEAAPNGLFVTYHSACSMQHGQQIKDLPKNLLKAAGFTVKEPPEGHLCCGSAGVYNIMQPEIAARLRDRKVANLDKTRPDVVAAGNIGCITQIAKGYETHARPVPIVHTVELIDWATGGPLPEALAEAGVSRLQPRLRAAE</sequence>
<feature type="domain" description="4Fe-4S ferredoxin-type" evidence="7">
    <location>
        <begin position="67"/>
        <end position="96"/>
    </location>
</feature>
<dbReference type="InterPro" id="IPR017900">
    <property type="entry name" value="4Fe4S_Fe_S_CS"/>
</dbReference>
<dbReference type="AlphaFoldDB" id="A0A2S0NGW4"/>
<protein>
    <recommendedName>
        <fullName evidence="6">Glycolate oxidase iron-sulfur subunit</fullName>
        <ecNumber evidence="6">1.1.99.14</ecNumber>
    </recommendedName>
</protein>
<dbReference type="PROSITE" id="PS00198">
    <property type="entry name" value="4FE4S_FER_1"/>
    <property type="match status" value="1"/>
</dbReference>
<dbReference type="PROSITE" id="PS51379">
    <property type="entry name" value="4FE4S_FER_2"/>
    <property type="match status" value="2"/>
</dbReference>
<dbReference type="FunFam" id="1.10.1060.10:FF:000012">
    <property type="entry name" value="Glycolate oxidase iron-sulfur subunit"/>
    <property type="match status" value="1"/>
</dbReference>
<dbReference type="EMBL" id="CP027668">
    <property type="protein sequence ID" value="AVO47402.1"/>
    <property type="molecule type" value="Genomic_DNA"/>
</dbReference>
<comment type="function">
    <text evidence="6">Component of a complex that catalyzes the oxidation of glycolate to glyoxylate.</text>
</comment>
<name>A0A2S0NGW4_9HYPH</name>
<comment type="catalytic activity">
    <reaction evidence="6">
        <text>(R)-lactate + A = pyruvate + AH2</text>
        <dbReference type="Rhea" id="RHEA:15089"/>
        <dbReference type="ChEBI" id="CHEBI:13193"/>
        <dbReference type="ChEBI" id="CHEBI:15361"/>
        <dbReference type="ChEBI" id="CHEBI:16004"/>
        <dbReference type="ChEBI" id="CHEBI:17499"/>
    </reaction>
</comment>
<dbReference type="GO" id="GO:0051539">
    <property type="term" value="F:4 iron, 4 sulfur cluster binding"/>
    <property type="evidence" value="ECO:0007669"/>
    <property type="project" value="UniProtKB-UniRule"/>
</dbReference>
<reference evidence="8 9" key="1">
    <citation type="submission" date="2018-03" db="EMBL/GenBank/DDBJ databases">
        <title>Genome sequencing of Phreatobacter sp.</title>
        <authorList>
            <person name="Kim S.-J."/>
            <person name="Heo J."/>
            <person name="Kwon S.-W."/>
        </authorList>
    </citation>
    <scope>NUCLEOTIDE SEQUENCE [LARGE SCALE GENOMIC DNA]</scope>
    <source>
        <strain evidence="8 9">S-12</strain>
    </source>
</reference>
<keyword evidence="4 6" id="KW-0408">Iron</keyword>
<dbReference type="PIRSF" id="PIRSF000139">
    <property type="entry name" value="Glc_ox_4Fe-4S"/>
    <property type="match status" value="1"/>
</dbReference>
<dbReference type="EC" id="1.1.99.14" evidence="6"/>
<dbReference type="Gene3D" id="1.10.1060.10">
    <property type="entry name" value="Alpha-helical ferredoxin"/>
    <property type="match status" value="1"/>
</dbReference>
<dbReference type="RefSeq" id="WP_106750772.1">
    <property type="nucleotide sequence ID" value="NZ_CP027668.1"/>
</dbReference>
<dbReference type="Pfam" id="PF02754">
    <property type="entry name" value="CCG"/>
    <property type="match status" value="2"/>
</dbReference>
<dbReference type="Pfam" id="PF13183">
    <property type="entry name" value="Fer4_8"/>
    <property type="match status" value="1"/>
</dbReference>
<keyword evidence="6" id="KW-0813">Transport</keyword>
<keyword evidence="6" id="KW-0249">Electron transport</keyword>
<dbReference type="InterPro" id="IPR004017">
    <property type="entry name" value="Cys_rich_dom"/>
</dbReference>
<keyword evidence="5 6" id="KW-0411">Iron-sulfur</keyword>
<evidence type="ECO:0000256" key="2">
    <source>
        <dbReference type="ARBA" id="ARBA00022723"/>
    </source>
</evidence>
<keyword evidence="3" id="KW-0677">Repeat</keyword>
<feature type="domain" description="4Fe-4S ferredoxin-type" evidence="7">
    <location>
        <begin position="13"/>
        <end position="45"/>
    </location>
</feature>
<evidence type="ECO:0000313" key="8">
    <source>
        <dbReference type="EMBL" id="AVO47402.1"/>
    </source>
</evidence>
<keyword evidence="1 6" id="KW-0004">4Fe-4S</keyword>
<dbReference type="InterPro" id="IPR017896">
    <property type="entry name" value="4Fe4S_Fe-S-bd"/>
</dbReference>
<keyword evidence="2 6" id="KW-0479">Metal-binding</keyword>
<dbReference type="GO" id="GO:0046872">
    <property type="term" value="F:metal ion binding"/>
    <property type="evidence" value="ECO:0007669"/>
    <property type="project" value="UniProtKB-UniRule"/>
</dbReference>
<dbReference type="OrthoDB" id="9765258at2"/>
<gene>
    <name evidence="8" type="ORF">C6569_21440</name>
</gene>
<evidence type="ECO:0000259" key="7">
    <source>
        <dbReference type="PROSITE" id="PS51379"/>
    </source>
</evidence>
<evidence type="ECO:0000256" key="6">
    <source>
        <dbReference type="PIRNR" id="PIRNR000139"/>
    </source>
</evidence>
<accession>A0A2S0NGW4</accession>
<evidence type="ECO:0000256" key="3">
    <source>
        <dbReference type="ARBA" id="ARBA00022737"/>
    </source>
</evidence>
<dbReference type="GO" id="GO:0019154">
    <property type="term" value="F:glycolate dehydrogenase activity"/>
    <property type="evidence" value="ECO:0007669"/>
    <property type="project" value="UniProtKB-EC"/>
</dbReference>
<dbReference type="PANTHER" id="PTHR32479">
    <property type="entry name" value="GLYCOLATE OXIDASE IRON-SULFUR SUBUNIT"/>
    <property type="match status" value="1"/>
</dbReference>
<dbReference type="InterPro" id="IPR009051">
    <property type="entry name" value="Helical_ferredxn"/>
</dbReference>